<reference evidence="3 4" key="1">
    <citation type="journal article" date="2017" name="Nat. Commun.">
        <title>Genome assembly with in vitro proximity ligation data and whole-genome triplication in lettuce.</title>
        <authorList>
            <person name="Reyes-Chin-Wo S."/>
            <person name="Wang Z."/>
            <person name="Yang X."/>
            <person name="Kozik A."/>
            <person name="Arikit S."/>
            <person name="Song C."/>
            <person name="Xia L."/>
            <person name="Froenicke L."/>
            <person name="Lavelle D.O."/>
            <person name="Truco M.J."/>
            <person name="Xia R."/>
            <person name="Zhu S."/>
            <person name="Xu C."/>
            <person name="Xu H."/>
            <person name="Xu X."/>
            <person name="Cox K."/>
            <person name="Korf I."/>
            <person name="Meyers B.C."/>
            <person name="Michelmore R.W."/>
        </authorList>
    </citation>
    <scope>NUCLEOTIDE SEQUENCE [LARGE SCALE GENOMIC DNA]</scope>
    <source>
        <strain evidence="4">cv. Salinas</strain>
        <tissue evidence="3">Seedlings</tissue>
    </source>
</reference>
<keyword evidence="4" id="KW-1185">Reference proteome</keyword>
<dbReference type="InterPro" id="IPR007527">
    <property type="entry name" value="Znf_SWIM"/>
</dbReference>
<accession>A0A9R1XSQ4</accession>
<dbReference type="PANTHER" id="PTHR47718">
    <property type="entry name" value="OS01G0519700 PROTEIN"/>
    <property type="match status" value="1"/>
</dbReference>
<organism evidence="3 4">
    <name type="scientific">Lactuca sativa</name>
    <name type="common">Garden lettuce</name>
    <dbReference type="NCBI Taxonomy" id="4236"/>
    <lineage>
        <taxon>Eukaryota</taxon>
        <taxon>Viridiplantae</taxon>
        <taxon>Streptophyta</taxon>
        <taxon>Embryophyta</taxon>
        <taxon>Tracheophyta</taxon>
        <taxon>Spermatophyta</taxon>
        <taxon>Magnoliopsida</taxon>
        <taxon>eudicotyledons</taxon>
        <taxon>Gunneridae</taxon>
        <taxon>Pentapetalae</taxon>
        <taxon>asterids</taxon>
        <taxon>campanulids</taxon>
        <taxon>Asterales</taxon>
        <taxon>Asteraceae</taxon>
        <taxon>Cichorioideae</taxon>
        <taxon>Cichorieae</taxon>
        <taxon>Lactucinae</taxon>
        <taxon>Lactuca</taxon>
    </lineage>
</organism>
<evidence type="ECO:0000313" key="4">
    <source>
        <dbReference type="Proteomes" id="UP000235145"/>
    </source>
</evidence>
<dbReference type="GO" id="GO:0008270">
    <property type="term" value="F:zinc ion binding"/>
    <property type="evidence" value="ECO:0007669"/>
    <property type="project" value="UniProtKB-KW"/>
</dbReference>
<sequence>MILNLEIKVEEKEINCSCEHFKHMGVLCRHAFTIIMRCCVKEIPERHIMKIWRKDTFSSHESDSRGRENVKLVNDSYYSFKSCLDIVKDDKKKLDLFVDKQQMLLKELESDYTCGGLKSKTDDEVVCKLMVFLFLFQKRLIFMFLKFKAIKVKRHMLILKKNIEYDKDVDNEFLTIYVHVQ</sequence>
<dbReference type="PANTHER" id="PTHR47718:SF12">
    <property type="entry name" value="PROTEIN FAR1-RELATED SEQUENCE"/>
    <property type="match status" value="1"/>
</dbReference>
<keyword evidence="1" id="KW-0862">Zinc</keyword>
<evidence type="ECO:0000256" key="1">
    <source>
        <dbReference type="PROSITE-ProRule" id="PRU00325"/>
    </source>
</evidence>
<comment type="caution">
    <text evidence="3">The sequence shown here is derived from an EMBL/GenBank/DDBJ whole genome shotgun (WGS) entry which is preliminary data.</text>
</comment>
<protein>
    <recommendedName>
        <fullName evidence="2">SWIM-type domain-containing protein</fullName>
    </recommendedName>
</protein>
<dbReference type="PROSITE" id="PS50966">
    <property type="entry name" value="ZF_SWIM"/>
    <property type="match status" value="1"/>
</dbReference>
<name>A0A9R1XSQ4_LACSA</name>
<evidence type="ECO:0000259" key="2">
    <source>
        <dbReference type="PROSITE" id="PS50966"/>
    </source>
</evidence>
<feature type="domain" description="SWIM-type" evidence="2">
    <location>
        <begin position="1"/>
        <end position="39"/>
    </location>
</feature>
<dbReference type="Proteomes" id="UP000235145">
    <property type="component" value="Unassembled WGS sequence"/>
</dbReference>
<dbReference type="AlphaFoldDB" id="A0A9R1XSQ4"/>
<gene>
    <name evidence="3" type="ORF">LSAT_V11C100045160</name>
</gene>
<evidence type="ECO:0000313" key="3">
    <source>
        <dbReference type="EMBL" id="KAJ0224376.1"/>
    </source>
</evidence>
<dbReference type="EMBL" id="NBSK02000001">
    <property type="protein sequence ID" value="KAJ0224376.1"/>
    <property type="molecule type" value="Genomic_DNA"/>
</dbReference>
<keyword evidence="1" id="KW-0479">Metal-binding</keyword>
<dbReference type="Pfam" id="PF04434">
    <property type="entry name" value="SWIM"/>
    <property type="match status" value="1"/>
</dbReference>
<proteinExistence type="predicted"/>
<keyword evidence="1" id="KW-0863">Zinc-finger</keyword>